<protein>
    <submittedName>
        <fullName evidence="5">AraC family transcriptional regulator</fullName>
    </submittedName>
    <submittedName>
        <fullName evidence="6">Helix-turn-helix domain-containing protein</fullName>
    </submittedName>
</protein>
<proteinExistence type="predicted"/>
<evidence type="ECO:0000313" key="6">
    <source>
        <dbReference type="EMBL" id="SHL64847.1"/>
    </source>
</evidence>
<dbReference type="PANTHER" id="PTHR43280:SF32">
    <property type="entry name" value="TRANSCRIPTIONAL REGULATORY PROTEIN"/>
    <property type="match status" value="1"/>
</dbReference>
<reference evidence="5 8" key="1">
    <citation type="submission" date="2016-11" db="EMBL/GenBank/DDBJ databases">
        <title>Whole genomes of Flavobacteriaceae.</title>
        <authorList>
            <person name="Stine C."/>
            <person name="Li C."/>
            <person name="Tadesse D."/>
        </authorList>
    </citation>
    <scope>NUCLEOTIDE SEQUENCE [LARGE SCALE GENOMIC DNA]</scope>
    <source>
        <strain evidence="5 8">ATCC 19366</strain>
    </source>
</reference>
<evidence type="ECO:0000256" key="3">
    <source>
        <dbReference type="ARBA" id="ARBA00023163"/>
    </source>
</evidence>
<evidence type="ECO:0000313" key="8">
    <source>
        <dbReference type="Proteomes" id="UP000198431"/>
    </source>
</evidence>
<dbReference type="InterPro" id="IPR009057">
    <property type="entry name" value="Homeodomain-like_sf"/>
</dbReference>
<dbReference type="EMBL" id="FRBX01000001">
    <property type="protein sequence ID" value="SHL64847.1"/>
    <property type="molecule type" value="Genomic_DNA"/>
</dbReference>
<keyword evidence="1" id="KW-0805">Transcription regulation</keyword>
<dbReference type="Proteomes" id="UP000198431">
    <property type="component" value="Unassembled WGS sequence"/>
</dbReference>
<evidence type="ECO:0000259" key="4">
    <source>
        <dbReference type="PROSITE" id="PS01124"/>
    </source>
</evidence>
<dbReference type="Pfam" id="PF12833">
    <property type="entry name" value="HTH_18"/>
    <property type="match status" value="1"/>
</dbReference>
<dbReference type="PROSITE" id="PS01124">
    <property type="entry name" value="HTH_ARAC_FAMILY_2"/>
    <property type="match status" value="1"/>
</dbReference>
<evidence type="ECO:0000313" key="5">
    <source>
        <dbReference type="EMBL" id="OXB03726.1"/>
    </source>
</evidence>
<comment type="caution">
    <text evidence="5">The sequence shown here is derived from an EMBL/GenBank/DDBJ whole genome shotgun (WGS) entry which is preliminary data.</text>
</comment>
<dbReference type="AlphaFoldDB" id="A0AB36NZK1"/>
<dbReference type="InterPro" id="IPR018060">
    <property type="entry name" value="HTH_AraC"/>
</dbReference>
<evidence type="ECO:0000256" key="2">
    <source>
        <dbReference type="ARBA" id="ARBA00023125"/>
    </source>
</evidence>
<evidence type="ECO:0000256" key="1">
    <source>
        <dbReference type="ARBA" id="ARBA00023015"/>
    </source>
</evidence>
<name>A0AB36NZK1_9FLAO</name>
<dbReference type="EMBL" id="MUHB01000012">
    <property type="protein sequence ID" value="OXB03726.1"/>
    <property type="molecule type" value="Genomic_DNA"/>
</dbReference>
<dbReference type="GO" id="GO:0043565">
    <property type="term" value="F:sequence-specific DNA binding"/>
    <property type="evidence" value="ECO:0007669"/>
    <property type="project" value="InterPro"/>
</dbReference>
<reference evidence="6 7" key="2">
    <citation type="submission" date="2016-11" db="EMBL/GenBank/DDBJ databases">
        <authorList>
            <person name="Varghese N."/>
            <person name="Submissions S."/>
        </authorList>
    </citation>
    <scope>NUCLEOTIDE SEQUENCE [LARGE SCALE GENOMIC DNA]</scope>
    <source>
        <strain evidence="6 7">DSM 6368</strain>
    </source>
</reference>
<dbReference type="Proteomes" id="UP000184216">
    <property type="component" value="Unassembled WGS sequence"/>
</dbReference>
<keyword evidence="7" id="KW-1185">Reference proteome</keyword>
<dbReference type="GO" id="GO:0003700">
    <property type="term" value="F:DNA-binding transcription factor activity"/>
    <property type="evidence" value="ECO:0007669"/>
    <property type="project" value="InterPro"/>
</dbReference>
<dbReference type="PANTHER" id="PTHR43280">
    <property type="entry name" value="ARAC-FAMILY TRANSCRIPTIONAL REGULATOR"/>
    <property type="match status" value="1"/>
</dbReference>
<sequence length="301" mass="34628">MKQAETVSEFYKRLPNHAPVNVPLNNAGIGHINVFTRESCAEVSPYSRRDFYKISLIIGKGKIYYADKWIQIDKPALLFSNPVVPYSWEAESEDQSGWYCLFTEDFIQHSERMNSLLDSPLFKIGCNPIFFPDDTQLKELSSIYMKMQAEMLSTYPHKYDILRSYLHLIIHEAMKNNAATNFHTYTNASSRVSALFLELLERQFPIDSPSLTLKLKNPADYANSLSIHINHLNRSVKEITGKTTSTHIAERIIKEAKTLLQHTDWNIADIGYSLGFEYPSYFTLFFKKHTGLAPTQLRITV</sequence>
<dbReference type="SUPFAM" id="SSF46689">
    <property type="entry name" value="Homeodomain-like"/>
    <property type="match status" value="1"/>
</dbReference>
<accession>A0AB36NZK1</accession>
<keyword evidence="2" id="KW-0238">DNA-binding</keyword>
<evidence type="ECO:0000313" key="7">
    <source>
        <dbReference type="Proteomes" id="UP000184216"/>
    </source>
</evidence>
<dbReference type="Gene3D" id="1.10.10.60">
    <property type="entry name" value="Homeodomain-like"/>
    <property type="match status" value="1"/>
</dbReference>
<feature type="domain" description="HTH araC/xylS-type" evidence="4">
    <location>
        <begin position="190"/>
        <end position="300"/>
    </location>
</feature>
<organism evidence="5 8">
    <name type="scientific">Flavobacterium pectinovorum</name>
    <dbReference type="NCBI Taxonomy" id="29533"/>
    <lineage>
        <taxon>Bacteria</taxon>
        <taxon>Pseudomonadati</taxon>
        <taxon>Bacteroidota</taxon>
        <taxon>Flavobacteriia</taxon>
        <taxon>Flavobacteriales</taxon>
        <taxon>Flavobacteriaceae</taxon>
        <taxon>Flavobacterium</taxon>
    </lineage>
</organism>
<keyword evidence="3" id="KW-0804">Transcription</keyword>
<gene>
    <name evidence="5" type="ORF">B0A72_14570</name>
    <name evidence="6" type="ORF">SAMN05444387_1144</name>
</gene>
<dbReference type="SMART" id="SM00342">
    <property type="entry name" value="HTH_ARAC"/>
    <property type="match status" value="1"/>
</dbReference>